<organism evidence="6 7">
    <name type="scientific">Globisporangium ultimum (strain ATCC 200006 / CBS 805.95 / DAOM BR144)</name>
    <name type="common">Pythium ultimum</name>
    <dbReference type="NCBI Taxonomy" id="431595"/>
    <lineage>
        <taxon>Eukaryota</taxon>
        <taxon>Sar</taxon>
        <taxon>Stramenopiles</taxon>
        <taxon>Oomycota</taxon>
        <taxon>Peronosporomycetes</taxon>
        <taxon>Pythiales</taxon>
        <taxon>Pythiaceae</taxon>
        <taxon>Globisporangium</taxon>
    </lineage>
</organism>
<keyword evidence="7" id="KW-1185">Reference proteome</keyword>
<dbReference type="Pfam" id="PF00090">
    <property type="entry name" value="TSP_1"/>
    <property type="match status" value="4"/>
</dbReference>
<evidence type="ECO:0000313" key="6">
    <source>
        <dbReference type="EnsemblProtists" id="PYU1_T014747"/>
    </source>
</evidence>
<dbReference type="STRING" id="431595.K3XBZ8"/>
<dbReference type="InParanoid" id="K3XBZ8"/>
<dbReference type="InterPro" id="IPR000884">
    <property type="entry name" value="TSP1_rpt"/>
</dbReference>
<evidence type="ECO:0000256" key="3">
    <source>
        <dbReference type="ARBA" id="ARBA00023180"/>
    </source>
</evidence>
<dbReference type="PROSITE" id="PS50092">
    <property type="entry name" value="TSP1"/>
    <property type="match status" value="4"/>
</dbReference>
<dbReference type="EMBL" id="ADOS01001599">
    <property type="status" value="NOT_ANNOTATED_CDS"/>
    <property type="molecule type" value="Genomic_DNA"/>
</dbReference>
<name>K3XBZ8_GLOUD</name>
<dbReference type="InterPro" id="IPR039942">
    <property type="entry name" value="SBSPO"/>
</dbReference>
<dbReference type="PANTHER" id="PTHR20920:SF5">
    <property type="entry name" value="SMB DOMAIN-CONTAINING PROTEIN"/>
    <property type="match status" value="1"/>
</dbReference>
<dbReference type="VEuPathDB" id="FungiDB:PYU1_G014716"/>
<evidence type="ECO:0000256" key="4">
    <source>
        <dbReference type="SAM" id="MobiDB-lite"/>
    </source>
</evidence>
<dbReference type="OMA" id="WEEDTPC"/>
<keyword evidence="3" id="KW-0325">Glycoprotein</keyword>
<evidence type="ECO:0000256" key="2">
    <source>
        <dbReference type="ARBA" id="ARBA00023157"/>
    </source>
</evidence>
<dbReference type="HOGENOM" id="CLU_337875_0_0_1"/>
<dbReference type="AlphaFoldDB" id="K3XBZ8"/>
<dbReference type="Proteomes" id="UP000019132">
    <property type="component" value="Unassembled WGS sequence"/>
</dbReference>
<dbReference type="InterPro" id="IPR036383">
    <property type="entry name" value="TSP1_rpt_sf"/>
</dbReference>
<dbReference type="PANTHER" id="PTHR20920">
    <property type="entry name" value="RPE-SPONDIN"/>
    <property type="match status" value="1"/>
</dbReference>
<dbReference type="Pfam" id="PF19028">
    <property type="entry name" value="TSP1_spondin"/>
    <property type="match status" value="1"/>
</dbReference>
<proteinExistence type="predicted"/>
<keyword evidence="2" id="KW-1015">Disulfide bond</keyword>
<dbReference type="SUPFAM" id="SSF82895">
    <property type="entry name" value="TSP-1 type 1 repeat"/>
    <property type="match status" value="6"/>
</dbReference>
<sequence length="843" mass="92178">MLVVMTNEANADANLRQGEQLRPPAQPAYHSLPEADVSCVVSSWTYSGCVNGKQTRTRTIEVQPEGRGKACPILTQVVPCEPVHCQSDAELDWSSATCDSKTGKKKLEREVKVEPLNGGQACGDREATQDCGVDCVLQSDAELDWSSTTCDSKTGKKKLEREVKVEPLNGGQACGDREATQDCGVDCVLQSDAELDWSSATCDSKTGKKKLEREVKVEPLNGGQACGDREATQDCGVDCVLQSDAELDWSSATCDSKTGKKKLEREVKVEPLNGGQACGDREATQDCAVDCVGEYGDWCDCEKKNGKYFQTRELKTVVTTAKNGGMVCAATEEQACVIDSMSPSSADQINSVRVNCRVSAWSYSVCEAGRQVRTRSIVKEPQGRGRACPALQETVACAPIHCIVSNWGQFVPCDASGFKTRTRDVLQGPMYGGSPCPRTQERVRCRKGDCQVSDWDPWTCDLESGLQARYRHVVQEPCEYGRACPDLQESKPCDPIDCVLSVAVEPVEECNVGTGNQTFSRSVVQAPRFGGASCPSTDEVHECDVDCVVSQFSDWGKCDPLMGQQNRTRFVMIAKWHHGKECPPNLVKTQECVVDCKLSDFGDWSDCDPVTGSRNRSRSIASPALNGGAECSSDLVETESCAVDCQVSAYGDWGSCDRHKGLKRRTRTITVPALNGGDECPNLVETQGCAMDCHVSEFGKWGRCDHKTGVRMRSRSVIVHPRSYGDACPALHETKPCDVDCKVHYSKWSKCDGSASTQTRTARVIVEPRNNGTACLPLHEERACKPVDCVCKWGPWSACDAVTGYEYRKRQVTRKPKYGGKACPAANRRKQRRPCTAEPPYML</sequence>
<dbReference type="eggNOG" id="KOG3539">
    <property type="taxonomic scope" value="Eukaryota"/>
</dbReference>
<keyword evidence="1" id="KW-0732">Signal</keyword>
<evidence type="ECO:0000259" key="5">
    <source>
        <dbReference type="Pfam" id="PF19028"/>
    </source>
</evidence>
<feature type="domain" description="Spondin-like TSP1" evidence="5">
    <location>
        <begin position="693"/>
        <end position="739"/>
    </location>
</feature>
<dbReference type="SMART" id="SM00209">
    <property type="entry name" value="TSP1"/>
    <property type="match status" value="13"/>
</dbReference>
<dbReference type="Gene3D" id="2.20.100.10">
    <property type="entry name" value="Thrombospondin type-1 (TSP1) repeat"/>
    <property type="match status" value="10"/>
</dbReference>
<reference evidence="7" key="2">
    <citation type="submission" date="2010-04" db="EMBL/GenBank/DDBJ databases">
        <authorList>
            <person name="Buell R."/>
            <person name="Hamilton J."/>
            <person name="Hostetler J."/>
        </authorList>
    </citation>
    <scope>NUCLEOTIDE SEQUENCE [LARGE SCALE GENOMIC DNA]</scope>
    <source>
        <strain evidence="7">DAOM:BR144</strain>
    </source>
</reference>
<dbReference type="InterPro" id="IPR044004">
    <property type="entry name" value="TSP1_spondin_dom"/>
</dbReference>
<protein>
    <recommendedName>
        <fullName evidence="5">Spondin-like TSP1 domain-containing protein</fullName>
    </recommendedName>
</protein>
<dbReference type="EnsemblProtists" id="PYU1_T014747">
    <property type="protein sequence ID" value="PYU1_T014747"/>
    <property type="gene ID" value="PYU1_G014716"/>
</dbReference>
<evidence type="ECO:0000313" key="7">
    <source>
        <dbReference type="Proteomes" id="UP000019132"/>
    </source>
</evidence>
<reference evidence="7" key="1">
    <citation type="journal article" date="2010" name="Genome Biol.">
        <title>Genome sequence of the necrotrophic plant pathogen Pythium ultimum reveals original pathogenicity mechanisms and effector repertoire.</title>
        <authorList>
            <person name="Levesque C.A."/>
            <person name="Brouwer H."/>
            <person name="Cano L."/>
            <person name="Hamilton J.P."/>
            <person name="Holt C."/>
            <person name="Huitema E."/>
            <person name="Raffaele S."/>
            <person name="Robideau G.P."/>
            <person name="Thines M."/>
            <person name="Win J."/>
            <person name="Zerillo M.M."/>
            <person name="Beakes G.W."/>
            <person name="Boore J.L."/>
            <person name="Busam D."/>
            <person name="Dumas B."/>
            <person name="Ferriera S."/>
            <person name="Fuerstenberg S.I."/>
            <person name="Gachon C.M."/>
            <person name="Gaulin E."/>
            <person name="Govers F."/>
            <person name="Grenville-Briggs L."/>
            <person name="Horner N."/>
            <person name="Hostetler J."/>
            <person name="Jiang R.H."/>
            <person name="Johnson J."/>
            <person name="Krajaejun T."/>
            <person name="Lin H."/>
            <person name="Meijer H.J."/>
            <person name="Moore B."/>
            <person name="Morris P."/>
            <person name="Phuntmart V."/>
            <person name="Puiu D."/>
            <person name="Shetty J."/>
            <person name="Stajich J.E."/>
            <person name="Tripathy S."/>
            <person name="Wawra S."/>
            <person name="van West P."/>
            <person name="Whitty B.R."/>
            <person name="Coutinho P.M."/>
            <person name="Henrissat B."/>
            <person name="Martin F."/>
            <person name="Thomas P.D."/>
            <person name="Tyler B.M."/>
            <person name="De Vries R.P."/>
            <person name="Kamoun S."/>
            <person name="Yandell M."/>
            <person name="Tisserat N."/>
            <person name="Buell C.R."/>
        </authorList>
    </citation>
    <scope>NUCLEOTIDE SEQUENCE</scope>
    <source>
        <strain evidence="7">DAOM:BR144</strain>
    </source>
</reference>
<reference evidence="6" key="3">
    <citation type="submission" date="2015-02" db="UniProtKB">
        <authorList>
            <consortium name="EnsemblProtists"/>
        </authorList>
    </citation>
    <scope>IDENTIFICATION</scope>
    <source>
        <strain evidence="6">DAOM BR144</strain>
    </source>
</reference>
<accession>K3XBZ8</accession>
<evidence type="ECO:0000256" key="1">
    <source>
        <dbReference type="ARBA" id="ARBA00022729"/>
    </source>
</evidence>
<feature type="region of interest" description="Disordered" evidence="4">
    <location>
        <begin position="819"/>
        <end position="843"/>
    </location>
</feature>